<organism evidence="8 9">
    <name type="scientific">Abyssobacteria bacterium (strain SURF_5)</name>
    <dbReference type="NCBI Taxonomy" id="2093360"/>
    <lineage>
        <taxon>Bacteria</taxon>
        <taxon>Pseudomonadati</taxon>
        <taxon>Candidatus Hydrogenedentota</taxon>
        <taxon>Candidatus Abyssobacteria</taxon>
    </lineage>
</organism>
<proteinExistence type="predicted"/>
<dbReference type="Proteomes" id="UP000265882">
    <property type="component" value="Unassembled WGS sequence"/>
</dbReference>
<comment type="cofactor">
    <cofactor evidence="1">
        <name>[4Fe-4S] cluster</name>
        <dbReference type="ChEBI" id="CHEBI:49883"/>
    </cofactor>
</comment>
<dbReference type="PROSITE" id="PS51332">
    <property type="entry name" value="B12_BINDING"/>
    <property type="match status" value="1"/>
</dbReference>
<dbReference type="PROSITE" id="PS51918">
    <property type="entry name" value="RADICAL_SAM"/>
    <property type="match status" value="1"/>
</dbReference>
<keyword evidence="5" id="KW-0411">Iron-sulfur</keyword>
<dbReference type="InterPro" id="IPR007197">
    <property type="entry name" value="rSAM"/>
</dbReference>
<evidence type="ECO:0000313" key="8">
    <source>
        <dbReference type="EMBL" id="RJP19170.1"/>
    </source>
</evidence>
<dbReference type="SFLD" id="SFLDG01082">
    <property type="entry name" value="B12-binding_domain_containing"/>
    <property type="match status" value="1"/>
</dbReference>
<evidence type="ECO:0000313" key="9">
    <source>
        <dbReference type="Proteomes" id="UP000265882"/>
    </source>
</evidence>
<keyword evidence="4" id="KW-0408">Iron</keyword>
<dbReference type="GO" id="GO:0031419">
    <property type="term" value="F:cobalamin binding"/>
    <property type="evidence" value="ECO:0007669"/>
    <property type="project" value="InterPro"/>
</dbReference>
<keyword evidence="3" id="KW-0479">Metal-binding</keyword>
<evidence type="ECO:0000256" key="2">
    <source>
        <dbReference type="ARBA" id="ARBA00022691"/>
    </source>
</evidence>
<dbReference type="SMART" id="SM00729">
    <property type="entry name" value="Elp3"/>
    <property type="match status" value="1"/>
</dbReference>
<keyword evidence="2" id="KW-0949">S-adenosyl-L-methionine</keyword>
<feature type="domain" description="B12-binding" evidence="6">
    <location>
        <begin position="2"/>
        <end position="146"/>
    </location>
</feature>
<dbReference type="InterPro" id="IPR034466">
    <property type="entry name" value="Methyltransferase_Class_B"/>
</dbReference>
<gene>
    <name evidence="8" type="ORF">C4520_13355</name>
</gene>
<dbReference type="EMBL" id="QZKU01000092">
    <property type="protein sequence ID" value="RJP19170.1"/>
    <property type="molecule type" value="Genomic_DNA"/>
</dbReference>
<dbReference type="InterPro" id="IPR058240">
    <property type="entry name" value="rSAM_sf"/>
</dbReference>
<protein>
    <submittedName>
        <fullName evidence="8">Radical SAM protein</fullName>
    </submittedName>
</protein>
<dbReference type="Pfam" id="PF04055">
    <property type="entry name" value="Radical_SAM"/>
    <property type="match status" value="1"/>
</dbReference>
<accession>A0A3A4NQ23</accession>
<dbReference type="PANTHER" id="PTHR43409">
    <property type="entry name" value="ANAEROBIC MAGNESIUM-PROTOPORPHYRIN IX MONOMETHYL ESTER CYCLASE-RELATED"/>
    <property type="match status" value="1"/>
</dbReference>
<evidence type="ECO:0000256" key="1">
    <source>
        <dbReference type="ARBA" id="ARBA00001966"/>
    </source>
</evidence>
<dbReference type="GO" id="GO:0051539">
    <property type="term" value="F:4 iron, 4 sulfur cluster binding"/>
    <property type="evidence" value="ECO:0007669"/>
    <property type="project" value="UniProtKB-KW"/>
</dbReference>
<sequence length="432" mass="49101">MKILFISSNRLKRVMPPMPLGLASVIAQIDEGSHQIRVLDLMFLDEPEKELRETLSDYRPDLIAISIRNLDNQSSLYSEYFLPEAKALIELCRRHCSAVIVIGGPAFTVSPQAVLAYLKADFGIAGEGEIAFSELVERLEAKKDWSDIPGLVWREHEAVRSNPMKFIENLDALRLPRRDLFDNERYAFERGLANIVVKQGCAFNCLYCDSPFTLGRRWRMKSPERVADELEIMQKDDGISMAYFSDPIFNCPAEHAQAVCEAIKRRDLGIRWVASFHPAFIDRHLLSHMREAGCILISLGCDSCSDKMLKTLRKGFTKDQLAAAIGSLEEMEMNYILSLLIGGPGENRETVEETIRFLEPLNPFLLDFCAGIRIMPHTDLADIAVREGVIAPDDPLMEPRFYCSGDVREWIEEYLREACSRHSNWTLAHNEP</sequence>
<dbReference type="Gene3D" id="3.40.50.280">
    <property type="entry name" value="Cobalamin-binding domain"/>
    <property type="match status" value="1"/>
</dbReference>
<dbReference type="CDD" id="cd02068">
    <property type="entry name" value="radical_SAM_B12_BD"/>
    <property type="match status" value="1"/>
</dbReference>
<dbReference type="SUPFAM" id="SSF102114">
    <property type="entry name" value="Radical SAM enzymes"/>
    <property type="match status" value="1"/>
</dbReference>
<dbReference type="GO" id="GO:0003824">
    <property type="term" value="F:catalytic activity"/>
    <property type="evidence" value="ECO:0007669"/>
    <property type="project" value="InterPro"/>
</dbReference>
<evidence type="ECO:0000256" key="4">
    <source>
        <dbReference type="ARBA" id="ARBA00023004"/>
    </source>
</evidence>
<dbReference type="CDD" id="cd01335">
    <property type="entry name" value="Radical_SAM"/>
    <property type="match status" value="1"/>
</dbReference>
<dbReference type="PANTHER" id="PTHR43409:SF16">
    <property type="entry name" value="SLR0320 PROTEIN"/>
    <property type="match status" value="1"/>
</dbReference>
<evidence type="ECO:0000259" key="6">
    <source>
        <dbReference type="PROSITE" id="PS51332"/>
    </source>
</evidence>
<dbReference type="SFLD" id="SFLDS00029">
    <property type="entry name" value="Radical_SAM"/>
    <property type="match status" value="1"/>
</dbReference>
<comment type="caution">
    <text evidence="8">The sequence shown here is derived from an EMBL/GenBank/DDBJ whole genome shotgun (WGS) entry which is preliminary data.</text>
</comment>
<evidence type="ECO:0000256" key="3">
    <source>
        <dbReference type="ARBA" id="ARBA00022723"/>
    </source>
</evidence>
<dbReference type="AlphaFoldDB" id="A0A3A4NQ23"/>
<reference evidence="8 9" key="1">
    <citation type="journal article" date="2017" name="ISME J.">
        <title>Energy and carbon metabolisms in a deep terrestrial subsurface fluid microbial community.</title>
        <authorList>
            <person name="Momper L."/>
            <person name="Jungbluth S.P."/>
            <person name="Lee M.D."/>
            <person name="Amend J.P."/>
        </authorList>
    </citation>
    <scope>NUCLEOTIDE SEQUENCE [LARGE SCALE GENOMIC DNA]</scope>
    <source>
        <strain evidence="8">SURF_5</strain>
    </source>
</reference>
<dbReference type="Gene3D" id="3.80.30.20">
    <property type="entry name" value="tm_1862 like domain"/>
    <property type="match status" value="1"/>
</dbReference>
<dbReference type="InterPro" id="IPR023404">
    <property type="entry name" value="rSAM_horseshoe"/>
</dbReference>
<evidence type="ECO:0000256" key="5">
    <source>
        <dbReference type="ARBA" id="ARBA00023014"/>
    </source>
</evidence>
<dbReference type="InterPro" id="IPR006638">
    <property type="entry name" value="Elp3/MiaA/NifB-like_rSAM"/>
</dbReference>
<dbReference type="Pfam" id="PF02310">
    <property type="entry name" value="B12-binding"/>
    <property type="match status" value="1"/>
</dbReference>
<evidence type="ECO:0000259" key="7">
    <source>
        <dbReference type="PROSITE" id="PS51918"/>
    </source>
</evidence>
<name>A0A3A4NQ23_ABYX5</name>
<dbReference type="InterPro" id="IPR006158">
    <property type="entry name" value="Cobalamin-bd"/>
</dbReference>
<dbReference type="InterPro" id="IPR051198">
    <property type="entry name" value="BchE-like"/>
</dbReference>
<feature type="domain" description="Radical SAM core" evidence="7">
    <location>
        <begin position="187"/>
        <end position="406"/>
    </location>
</feature>
<dbReference type="GO" id="GO:0046872">
    <property type="term" value="F:metal ion binding"/>
    <property type="evidence" value="ECO:0007669"/>
    <property type="project" value="UniProtKB-KW"/>
</dbReference>
<dbReference type="SFLD" id="SFLDG01123">
    <property type="entry name" value="methyltransferase_(Class_B)"/>
    <property type="match status" value="1"/>
</dbReference>
<dbReference type="GO" id="GO:0005829">
    <property type="term" value="C:cytosol"/>
    <property type="evidence" value="ECO:0007669"/>
    <property type="project" value="TreeGrafter"/>
</dbReference>